<dbReference type="STRING" id="698762.SAMN00808754_2605"/>
<dbReference type="RefSeq" id="WP_084666262.1">
    <property type="nucleotide sequence ID" value="NZ_LT838272.1"/>
</dbReference>
<dbReference type="GO" id="GO:0003924">
    <property type="term" value="F:GTPase activity"/>
    <property type="evidence" value="ECO:0007669"/>
    <property type="project" value="InterPro"/>
</dbReference>
<reference evidence="9 10" key="1">
    <citation type="submission" date="2017-04" db="EMBL/GenBank/DDBJ databases">
        <authorList>
            <person name="Afonso C.L."/>
            <person name="Miller P.J."/>
            <person name="Scott M.A."/>
            <person name="Spackman E."/>
            <person name="Goraichik I."/>
            <person name="Dimitrov K.M."/>
            <person name="Suarez D.L."/>
            <person name="Swayne D.E."/>
        </authorList>
    </citation>
    <scope>NUCLEOTIDE SEQUENCE [LARGE SCALE GENOMIC DNA]</scope>
    <source>
        <strain evidence="9 10">ToBE</strain>
    </source>
</reference>
<evidence type="ECO:0000256" key="6">
    <source>
        <dbReference type="ARBA" id="ARBA00022833"/>
    </source>
</evidence>
<evidence type="ECO:0000256" key="2">
    <source>
        <dbReference type="ARBA" id="ARBA00022596"/>
    </source>
</evidence>
<sequence>MPDFKVILAQDLRQANQEQATENRERFSSFGITVVNLISSPGAGKTSILEATLAHLSGTMGIGVIEGDIATTRDAARIARYNVPVVQINTDGACHLDARLISRAIVELPLEKLDLLFIENVGNLVCPAEFDLGEDIKACILSVAEGSDKPLKYPLIFREAQVLLLNKIDLLPYTDFNMEAFRQDISKLNPELTIFPVSARTGEGLGEWCTWLKRQVASKKKSAVPCDAIA</sequence>
<evidence type="ECO:0000259" key="8">
    <source>
        <dbReference type="Pfam" id="PF02492"/>
    </source>
</evidence>
<keyword evidence="3" id="KW-0479">Metal-binding</keyword>
<dbReference type="InterPro" id="IPR004392">
    <property type="entry name" value="Hyd_mat_HypB"/>
</dbReference>
<dbReference type="PANTHER" id="PTHR30134">
    <property type="entry name" value="HYDROGENASE PROTEIN ASSEMBLY PROTEIN, NICKEL CHAPERONE"/>
    <property type="match status" value="1"/>
</dbReference>
<organism evidence="9 10">
    <name type="scientific">Thermanaeromonas toyohensis ToBE</name>
    <dbReference type="NCBI Taxonomy" id="698762"/>
    <lineage>
        <taxon>Bacteria</taxon>
        <taxon>Bacillati</taxon>
        <taxon>Bacillota</taxon>
        <taxon>Clostridia</taxon>
        <taxon>Neomoorellales</taxon>
        <taxon>Neomoorellaceae</taxon>
        <taxon>Thermanaeromonas</taxon>
    </lineage>
</organism>
<dbReference type="Gene3D" id="3.40.50.300">
    <property type="entry name" value="P-loop containing nucleotide triphosphate hydrolases"/>
    <property type="match status" value="1"/>
</dbReference>
<evidence type="ECO:0000256" key="1">
    <source>
        <dbReference type="ARBA" id="ARBA00006211"/>
    </source>
</evidence>
<dbReference type="NCBIfam" id="TIGR00073">
    <property type="entry name" value="hypB"/>
    <property type="match status" value="1"/>
</dbReference>
<gene>
    <name evidence="9" type="ORF">SAMN00808754_2605</name>
</gene>
<dbReference type="InterPro" id="IPR027417">
    <property type="entry name" value="P-loop_NTPase"/>
</dbReference>
<dbReference type="EMBL" id="LT838272">
    <property type="protein sequence ID" value="SMB98889.1"/>
    <property type="molecule type" value="Genomic_DNA"/>
</dbReference>
<evidence type="ECO:0000256" key="4">
    <source>
        <dbReference type="ARBA" id="ARBA00022741"/>
    </source>
</evidence>
<evidence type="ECO:0000256" key="7">
    <source>
        <dbReference type="ARBA" id="ARBA00023134"/>
    </source>
</evidence>
<dbReference type="GO" id="GO:0008270">
    <property type="term" value="F:zinc ion binding"/>
    <property type="evidence" value="ECO:0007669"/>
    <property type="project" value="TreeGrafter"/>
</dbReference>
<name>A0A1W1VZU7_9FIRM</name>
<dbReference type="GO" id="GO:0051604">
    <property type="term" value="P:protein maturation"/>
    <property type="evidence" value="ECO:0007669"/>
    <property type="project" value="InterPro"/>
</dbReference>
<keyword evidence="7" id="KW-0342">GTP-binding</keyword>
<evidence type="ECO:0000313" key="9">
    <source>
        <dbReference type="EMBL" id="SMB98889.1"/>
    </source>
</evidence>
<evidence type="ECO:0000313" key="10">
    <source>
        <dbReference type="Proteomes" id="UP000192569"/>
    </source>
</evidence>
<dbReference type="GO" id="GO:0005525">
    <property type="term" value="F:GTP binding"/>
    <property type="evidence" value="ECO:0007669"/>
    <property type="project" value="UniProtKB-KW"/>
</dbReference>
<dbReference type="PANTHER" id="PTHR30134:SF2">
    <property type="entry name" value="HYDROGENASE MATURATION FACTOR HYPB"/>
    <property type="match status" value="1"/>
</dbReference>
<comment type="similarity">
    <text evidence="1">Belongs to the SIMIBI class G3E GTPase family. HypB/HupM subfamily.</text>
</comment>
<evidence type="ECO:0000256" key="3">
    <source>
        <dbReference type="ARBA" id="ARBA00022723"/>
    </source>
</evidence>
<dbReference type="GO" id="GO:0016151">
    <property type="term" value="F:nickel cation binding"/>
    <property type="evidence" value="ECO:0007669"/>
    <property type="project" value="InterPro"/>
</dbReference>
<keyword evidence="4" id="KW-0547">Nucleotide-binding</keyword>
<dbReference type="InterPro" id="IPR003495">
    <property type="entry name" value="CobW/HypB/UreG_nucleotide-bd"/>
</dbReference>
<dbReference type="SUPFAM" id="SSF52540">
    <property type="entry name" value="P-loop containing nucleoside triphosphate hydrolases"/>
    <property type="match status" value="1"/>
</dbReference>
<dbReference type="Pfam" id="PF02492">
    <property type="entry name" value="cobW"/>
    <property type="match status" value="1"/>
</dbReference>
<dbReference type="CDD" id="cd05390">
    <property type="entry name" value="HypB"/>
    <property type="match status" value="1"/>
</dbReference>
<dbReference type="PIRSF" id="PIRSF005624">
    <property type="entry name" value="Ni-bind_GTPase"/>
    <property type="match status" value="1"/>
</dbReference>
<dbReference type="Proteomes" id="UP000192569">
    <property type="component" value="Chromosome I"/>
</dbReference>
<proteinExistence type="inferred from homology"/>
<accession>A0A1W1VZU7</accession>
<protein>
    <submittedName>
        <fullName evidence="9">Hydrogenase nickel incorporation protein HypB</fullName>
    </submittedName>
</protein>
<keyword evidence="10" id="KW-1185">Reference proteome</keyword>
<dbReference type="AlphaFoldDB" id="A0A1W1VZU7"/>
<keyword evidence="2" id="KW-0533">Nickel</keyword>
<feature type="domain" description="CobW/HypB/UreG nucleotide-binding" evidence="8">
    <location>
        <begin position="34"/>
        <end position="195"/>
    </location>
</feature>
<keyword evidence="6" id="KW-0862">Zinc</keyword>
<evidence type="ECO:0000256" key="5">
    <source>
        <dbReference type="ARBA" id="ARBA00022801"/>
    </source>
</evidence>
<keyword evidence="5" id="KW-0378">Hydrolase</keyword>